<dbReference type="EMBL" id="JAQQXQ010000002">
    <property type="protein sequence ID" value="MDC8753848.1"/>
    <property type="molecule type" value="Genomic_DNA"/>
</dbReference>
<keyword evidence="3" id="KW-1185">Reference proteome</keyword>
<reference evidence="2 3" key="1">
    <citation type="submission" date="2022-10" db="EMBL/GenBank/DDBJ databases">
        <title>Erythrobacter sp. sf7 Genome sequencing.</title>
        <authorList>
            <person name="Park S."/>
        </authorList>
    </citation>
    <scope>NUCLEOTIDE SEQUENCE [LARGE SCALE GENOMIC DNA]</scope>
    <source>
        <strain evidence="3">sf7</strain>
    </source>
</reference>
<sequence>MYIQRLVFGTLLALASASRLQAEEQSVATGELDIRETASRDAPGSFHLRYSFPEAIGEGDKIYLPDRWGEANGLSALITLDQRPSSSWQRIANEQLRALKSTQQLNYIIAPLPLSKAYDFRVPVSGKKWSFAFGPSIILPQVPVGRYKVVADPALFSNILPRHSTPIANNQLSDTFFLIGEGLHYEDTRLQSGQLVRKAWATGLSPAQVSSFKIIGEAVQDIIAATGTWPDVYSVALIPFIRPDHASAFQGTAVRDGMAIMLSGDSKLTDHRLALYHEVAHQITGYELGTLGSNGVSEANYWFYEGMTDAIARIVLFERGRISEGDYREGWTKVLQSFDEANEKFAINSGSEPDERGVVPAYYQYWRGALIGLDLHFRIQQNRQQKDGLLFAVRRAAEINPSRSPIENFFEALDELDPSLRFTVDSDLADIRKLNIVGNPAYSGCLKIETTTQPKYELGFEFSTQSDGTFRIEKVSDGSAAKRMGLREGMVVTKILQSSGGNPNKQTIFEISNAGRPTVLQFYPRTEKQYVSRYFDSCRAI</sequence>
<protein>
    <recommendedName>
        <fullName evidence="4">Peptidase M61 catalytic domain-containing protein</fullName>
    </recommendedName>
</protein>
<evidence type="ECO:0000313" key="2">
    <source>
        <dbReference type="EMBL" id="MDC8753848.1"/>
    </source>
</evidence>
<gene>
    <name evidence="2" type="ORF">OIK40_04235</name>
</gene>
<dbReference type="Proteomes" id="UP001216558">
    <property type="component" value="Unassembled WGS sequence"/>
</dbReference>
<evidence type="ECO:0008006" key="4">
    <source>
        <dbReference type="Google" id="ProtNLM"/>
    </source>
</evidence>
<evidence type="ECO:0000256" key="1">
    <source>
        <dbReference type="SAM" id="SignalP"/>
    </source>
</evidence>
<evidence type="ECO:0000313" key="3">
    <source>
        <dbReference type="Proteomes" id="UP001216558"/>
    </source>
</evidence>
<dbReference type="Gene3D" id="1.10.390.10">
    <property type="entry name" value="Neutral Protease Domain 2"/>
    <property type="match status" value="1"/>
</dbReference>
<feature type="signal peptide" evidence="1">
    <location>
        <begin position="1"/>
        <end position="22"/>
    </location>
</feature>
<organism evidence="2 3">
    <name type="scientific">Erythrobacter fulvus</name>
    <dbReference type="NCBI Taxonomy" id="2987523"/>
    <lineage>
        <taxon>Bacteria</taxon>
        <taxon>Pseudomonadati</taxon>
        <taxon>Pseudomonadota</taxon>
        <taxon>Alphaproteobacteria</taxon>
        <taxon>Sphingomonadales</taxon>
        <taxon>Erythrobacteraceae</taxon>
        <taxon>Erythrobacter/Porphyrobacter group</taxon>
        <taxon>Erythrobacter</taxon>
    </lineage>
</organism>
<keyword evidence="1" id="KW-0732">Signal</keyword>
<dbReference type="InterPro" id="IPR027268">
    <property type="entry name" value="Peptidase_M4/M1_CTD_sf"/>
</dbReference>
<feature type="chain" id="PRO_5046350861" description="Peptidase M61 catalytic domain-containing protein" evidence="1">
    <location>
        <begin position="23"/>
        <end position="541"/>
    </location>
</feature>
<name>A0ABT5JM71_9SPHN</name>
<dbReference type="RefSeq" id="WP_273676473.1">
    <property type="nucleotide sequence ID" value="NZ_JAQQXQ010000002.1"/>
</dbReference>
<comment type="caution">
    <text evidence="2">The sequence shown here is derived from an EMBL/GenBank/DDBJ whole genome shotgun (WGS) entry which is preliminary data.</text>
</comment>
<proteinExistence type="predicted"/>
<accession>A0ABT5JM71</accession>